<name>A0A7R9F9Z8_9NEOP</name>
<evidence type="ECO:0000313" key="1">
    <source>
        <dbReference type="EMBL" id="CAD7449671.1"/>
    </source>
</evidence>
<protein>
    <submittedName>
        <fullName evidence="1">Uncharacterized protein</fullName>
    </submittedName>
</protein>
<organism evidence="1">
    <name type="scientific">Timema bartmani</name>
    <dbReference type="NCBI Taxonomy" id="61472"/>
    <lineage>
        <taxon>Eukaryota</taxon>
        <taxon>Metazoa</taxon>
        <taxon>Ecdysozoa</taxon>
        <taxon>Arthropoda</taxon>
        <taxon>Hexapoda</taxon>
        <taxon>Insecta</taxon>
        <taxon>Pterygota</taxon>
        <taxon>Neoptera</taxon>
        <taxon>Polyneoptera</taxon>
        <taxon>Phasmatodea</taxon>
        <taxon>Timematodea</taxon>
        <taxon>Timematoidea</taxon>
        <taxon>Timematidae</taxon>
        <taxon>Timema</taxon>
    </lineage>
</organism>
<reference evidence="1" key="1">
    <citation type="submission" date="2020-11" db="EMBL/GenBank/DDBJ databases">
        <authorList>
            <person name="Tran Van P."/>
        </authorList>
    </citation>
    <scope>NUCLEOTIDE SEQUENCE</scope>
</reference>
<gene>
    <name evidence="1" type="ORF">TBIB3V08_LOCUS11944</name>
</gene>
<dbReference type="AlphaFoldDB" id="A0A7R9F9Z8"/>
<sequence length="235" mass="26221">MSSQMARLSSAIVHRPSSSSGCTDLVVASFTETMLPEQISSTPTGVNLGGPENAAANHQGSISAPCKDPGLWPEIKNELRDCQFTVLEQNLDADFSVSTRKYSDKEKHIKKNPFLENFIMGRHKKDGTQGERHFDEGLRAARYQLLVEESRAAHINDEPQVQTVLQQLLQSNTTNLSGIHKPQEKLCMLVMSLHPQELCTLHWQAALKFVFEEILEGAEGTVEVWVQKRGLPLMI</sequence>
<proteinExistence type="predicted"/>
<dbReference type="EMBL" id="OD572217">
    <property type="protein sequence ID" value="CAD7449671.1"/>
    <property type="molecule type" value="Genomic_DNA"/>
</dbReference>
<accession>A0A7R9F9Z8</accession>